<dbReference type="GO" id="GO:0035543">
    <property type="term" value="P:positive regulation of SNARE complex assembly"/>
    <property type="evidence" value="ECO:0007669"/>
    <property type="project" value="EnsemblFungi"/>
</dbReference>
<evidence type="ECO:0000256" key="2">
    <source>
        <dbReference type="SAM" id="MobiDB-lite"/>
    </source>
</evidence>
<organism evidence="3 4">
    <name type="scientific">Thielaviopsis punctulata</name>
    <dbReference type="NCBI Taxonomy" id="72032"/>
    <lineage>
        <taxon>Eukaryota</taxon>
        <taxon>Fungi</taxon>
        <taxon>Dikarya</taxon>
        <taxon>Ascomycota</taxon>
        <taxon>Pezizomycotina</taxon>
        <taxon>Sordariomycetes</taxon>
        <taxon>Hypocreomycetidae</taxon>
        <taxon>Microascales</taxon>
        <taxon>Ceratocystidaceae</taxon>
        <taxon>Thielaviopsis</taxon>
    </lineage>
</organism>
<dbReference type="InterPro" id="IPR027482">
    <property type="entry name" value="Sec1-like_dom2"/>
</dbReference>
<dbReference type="OrthoDB" id="10251230at2759"/>
<dbReference type="GO" id="GO:0006890">
    <property type="term" value="P:retrograde vesicle-mediated transport, Golgi to endoplasmic reticulum"/>
    <property type="evidence" value="ECO:0007669"/>
    <property type="project" value="EnsemblFungi"/>
</dbReference>
<dbReference type="GO" id="GO:0019905">
    <property type="term" value="F:syntaxin binding"/>
    <property type="evidence" value="ECO:0007669"/>
    <property type="project" value="EnsemblFungi"/>
</dbReference>
<dbReference type="InterPro" id="IPR001619">
    <property type="entry name" value="Sec1-like"/>
</dbReference>
<comment type="similarity">
    <text evidence="1">Belongs to the STXBP/unc-18/SEC1 family.</text>
</comment>
<sequence>MASKAATLRDRQVESLKRILNLNQDLPEKEPETADSLQTTGAVLSAEGEPIWKVLVFDDLGRDVISSVLRVSDLRTLGVTIHMHIGASRHPIPDVPVVYLVEPTEKNLKSITSDLQRGLYSPAYINLTSSLPRPLLEEFAADTATAGTAEHIASLFDQYLNFVVAEPDLFSLGMQKYHTYWALNSAKTQDDELDSIVDRIVSGLFSVVVTMGVIPIIRCPKGAAAEMIAQKLDRKLRDHILNSKDNNLFSGGRNAGAAPSSAQPRPVLVILDRNVDLTPMLSHSWTYQSLVHDVLSMKLNRITIETPVDESAPEKGTTKKAYDLTTNDFFWARNACLPFPQVAEDIDAELTRYKEDTAEITRKTGTSSLEDLQNDTSASAQHLKAAITLLPELRERKATLDMHMNILAAVLNGIKNRQLDNFFQIEETVAKQTKQQILELLADKDKGNQPLDKLRLFIIWALTTDQEISRAEWTQMEDALKAAGVEDTSSLAYIRQVRATTMMTQLTTVNANPPQASSDLFGRFSSISSRLTDRLKETGVPSNLTANFDNLIGGIKNFLPQNRDLTITKIVESIMDPPAASSSALAKTENYLYFDPRNAHARGSIPPPSQARHHVGTTPGGLPGISNPGAGVSGAGGAGGAMASFGQRRQGFGEAIVFTVGGGSMDEYGNLLEWAERTSGEKGKRRVVYGSTELIAAEEFIKSELEKLGREV</sequence>
<proteinExistence type="inferred from homology"/>
<accession>A0A0F4ZCY0</accession>
<dbReference type="GO" id="GO:0006888">
    <property type="term" value="P:endoplasmic reticulum to Golgi vesicle-mediated transport"/>
    <property type="evidence" value="ECO:0007669"/>
    <property type="project" value="EnsemblFungi"/>
</dbReference>
<dbReference type="InterPro" id="IPR036045">
    <property type="entry name" value="Sec1-like_sf"/>
</dbReference>
<dbReference type="EMBL" id="LAEV01001332">
    <property type="protein sequence ID" value="KKA28377.1"/>
    <property type="molecule type" value="Genomic_DNA"/>
</dbReference>
<keyword evidence="4" id="KW-1185">Reference proteome</keyword>
<dbReference type="PIRSF" id="PIRSF005715">
    <property type="entry name" value="VPS45_Sec1"/>
    <property type="match status" value="1"/>
</dbReference>
<dbReference type="GO" id="GO:0046578">
    <property type="term" value="P:regulation of Ras protein signal transduction"/>
    <property type="evidence" value="ECO:0007669"/>
    <property type="project" value="EnsemblFungi"/>
</dbReference>
<dbReference type="GO" id="GO:0048280">
    <property type="term" value="P:vesicle fusion with Golgi apparatus"/>
    <property type="evidence" value="ECO:0007669"/>
    <property type="project" value="EnsemblFungi"/>
</dbReference>
<dbReference type="GO" id="GO:0000139">
    <property type="term" value="C:Golgi membrane"/>
    <property type="evidence" value="ECO:0007669"/>
    <property type="project" value="EnsemblFungi"/>
</dbReference>
<dbReference type="InterPro" id="IPR043127">
    <property type="entry name" value="Sec-1-like_dom3a"/>
</dbReference>
<evidence type="ECO:0000313" key="3">
    <source>
        <dbReference type="EMBL" id="KKA28377.1"/>
    </source>
</evidence>
<evidence type="ECO:0008006" key="5">
    <source>
        <dbReference type="Google" id="ProtNLM"/>
    </source>
</evidence>
<name>A0A0F4ZCY0_9PEZI</name>
<dbReference type="Gene3D" id="1.25.40.60">
    <property type="match status" value="1"/>
</dbReference>
<dbReference type="Gene3D" id="3.40.50.1910">
    <property type="match status" value="1"/>
</dbReference>
<dbReference type="GO" id="GO:0005783">
    <property type="term" value="C:endoplasmic reticulum"/>
    <property type="evidence" value="ECO:0007669"/>
    <property type="project" value="EnsemblFungi"/>
</dbReference>
<reference evidence="3 4" key="1">
    <citation type="submission" date="2015-03" db="EMBL/GenBank/DDBJ databases">
        <authorList>
            <person name="Radwan O."/>
            <person name="Al-Naeli F.A."/>
            <person name="Rendon G.A."/>
            <person name="Fields C."/>
        </authorList>
    </citation>
    <scope>NUCLEOTIDE SEQUENCE [LARGE SCALE GENOMIC DNA]</scope>
    <source>
        <strain evidence="3">CR-DP1</strain>
    </source>
</reference>
<dbReference type="Proteomes" id="UP000033483">
    <property type="component" value="Unassembled WGS sequence"/>
</dbReference>
<dbReference type="InterPro" id="IPR043154">
    <property type="entry name" value="Sec-1-like_dom1"/>
</dbReference>
<dbReference type="Gene3D" id="3.40.50.2060">
    <property type="match status" value="1"/>
</dbReference>
<evidence type="ECO:0000256" key="1">
    <source>
        <dbReference type="ARBA" id="ARBA00009884"/>
    </source>
</evidence>
<dbReference type="PANTHER" id="PTHR11679">
    <property type="entry name" value="VESICLE PROTEIN SORTING-ASSOCIATED"/>
    <property type="match status" value="1"/>
</dbReference>
<dbReference type="SUPFAM" id="SSF56815">
    <property type="entry name" value="Sec1/munc18-like (SM) proteins"/>
    <property type="match status" value="1"/>
</dbReference>
<feature type="region of interest" description="Disordered" evidence="2">
    <location>
        <begin position="605"/>
        <end position="639"/>
    </location>
</feature>
<dbReference type="Pfam" id="PF00995">
    <property type="entry name" value="Sec1"/>
    <property type="match status" value="1"/>
</dbReference>
<gene>
    <name evidence="3" type="ORF">TD95_000222</name>
</gene>
<comment type="caution">
    <text evidence="3">The sequence shown here is derived from an EMBL/GenBank/DDBJ whole genome shotgun (WGS) entry which is preliminary data.</text>
</comment>
<protein>
    <recommendedName>
        <fullName evidence="5">Sec1-like protein</fullName>
    </recommendedName>
</protein>
<dbReference type="Gene3D" id="3.90.830.10">
    <property type="entry name" value="Syntaxin Binding Protein 1, Chain A, domain 2"/>
    <property type="match status" value="1"/>
</dbReference>
<dbReference type="AlphaFoldDB" id="A0A0F4ZCY0"/>
<evidence type="ECO:0000313" key="4">
    <source>
        <dbReference type="Proteomes" id="UP000033483"/>
    </source>
</evidence>
<dbReference type="GO" id="GO:0030134">
    <property type="term" value="C:COPII-coated ER to Golgi transport vesicle"/>
    <property type="evidence" value="ECO:0007669"/>
    <property type="project" value="EnsemblFungi"/>
</dbReference>